<protein>
    <recommendedName>
        <fullName evidence="3 10">Lipid-A-disaccharide synthase</fullName>
        <ecNumber evidence="2 10">2.4.1.182</ecNumber>
    </recommendedName>
</protein>
<keyword evidence="8" id="KW-0443">Lipid metabolism</keyword>
<organism evidence="11 12">
    <name type="scientific">Lentisphaera araneosa HTCC2155</name>
    <dbReference type="NCBI Taxonomy" id="313628"/>
    <lineage>
        <taxon>Bacteria</taxon>
        <taxon>Pseudomonadati</taxon>
        <taxon>Lentisphaerota</taxon>
        <taxon>Lentisphaeria</taxon>
        <taxon>Lentisphaerales</taxon>
        <taxon>Lentisphaeraceae</taxon>
        <taxon>Lentisphaera</taxon>
    </lineage>
</organism>
<dbReference type="GO" id="GO:0008915">
    <property type="term" value="F:lipid-A-disaccharide synthase activity"/>
    <property type="evidence" value="ECO:0007669"/>
    <property type="project" value="UniProtKB-UniRule"/>
</dbReference>
<dbReference type="Pfam" id="PF02684">
    <property type="entry name" value="LpxB"/>
    <property type="match status" value="1"/>
</dbReference>
<comment type="caution">
    <text evidence="11">The sequence shown here is derived from an EMBL/GenBank/DDBJ whole genome shotgun (WGS) entry which is preliminary data.</text>
</comment>
<keyword evidence="5" id="KW-0441">Lipid A biosynthesis</keyword>
<keyword evidence="6" id="KW-0328">Glycosyltransferase</keyword>
<dbReference type="GO" id="GO:0005543">
    <property type="term" value="F:phospholipid binding"/>
    <property type="evidence" value="ECO:0007669"/>
    <property type="project" value="TreeGrafter"/>
</dbReference>
<dbReference type="STRING" id="313628.LNTAR_12801"/>
<evidence type="ECO:0000256" key="5">
    <source>
        <dbReference type="ARBA" id="ARBA00022556"/>
    </source>
</evidence>
<keyword evidence="7" id="KW-0808">Transferase</keyword>
<dbReference type="RefSeq" id="WP_007278226.1">
    <property type="nucleotide sequence ID" value="NZ_ABCK01000006.1"/>
</dbReference>
<accession>A6DK11</accession>
<dbReference type="EC" id="2.4.1.182" evidence="2 10"/>
<reference evidence="11 12" key="1">
    <citation type="journal article" date="2010" name="J. Bacteriol.">
        <title>Genome sequence of Lentisphaera araneosa HTCC2155T, the type species of the order Lentisphaerales in the phylum Lentisphaerae.</title>
        <authorList>
            <person name="Thrash J.C."/>
            <person name="Cho J.C."/>
            <person name="Vergin K.L."/>
            <person name="Morris R.M."/>
            <person name="Giovannoni S.J."/>
        </authorList>
    </citation>
    <scope>NUCLEOTIDE SEQUENCE [LARGE SCALE GENOMIC DNA]</scope>
    <source>
        <strain evidence="11 12">HTCC2155</strain>
    </source>
</reference>
<evidence type="ECO:0000256" key="3">
    <source>
        <dbReference type="ARBA" id="ARBA00020902"/>
    </source>
</evidence>
<evidence type="ECO:0000256" key="2">
    <source>
        <dbReference type="ARBA" id="ARBA00012687"/>
    </source>
</evidence>
<keyword evidence="12" id="KW-1185">Reference proteome</keyword>
<dbReference type="AlphaFoldDB" id="A6DK11"/>
<dbReference type="GO" id="GO:0009245">
    <property type="term" value="P:lipid A biosynthetic process"/>
    <property type="evidence" value="ECO:0007669"/>
    <property type="project" value="UniProtKB-UniRule"/>
</dbReference>
<evidence type="ECO:0000256" key="10">
    <source>
        <dbReference type="NCBIfam" id="TIGR00215"/>
    </source>
</evidence>
<dbReference type="EMBL" id="ABCK01000006">
    <property type="protein sequence ID" value="EDM28235.1"/>
    <property type="molecule type" value="Genomic_DNA"/>
</dbReference>
<gene>
    <name evidence="11" type="ORF">LNTAR_12801</name>
</gene>
<evidence type="ECO:0000256" key="4">
    <source>
        <dbReference type="ARBA" id="ARBA00022516"/>
    </source>
</evidence>
<evidence type="ECO:0000313" key="12">
    <source>
        <dbReference type="Proteomes" id="UP000004947"/>
    </source>
</evidence>
<dbReference type="InterPro" id="IPR003835">
    <property type="entry name" value="Glyco_trans_19"/>
</dbReference>
<evidence type="ECO:0000256" key="7">
    <source>
        <dbReference type="ARBA" id="ARBA00022679"/>
    </source>
</evidence>
<dbReference type="PANTHER" id="PTHR30372">
    <property type="entry name" value="LIPID-A-DISACCHARIDE SYNTHASE"/>
    <property type="match status" value="1"/>
</dbReference>
<name>A6DK11_9BACT</name>
<evidence type="ECO:0000256" key="6">
    <source>
        <dbReference type="ARBA" id="ARBA00022676"/>
    </source>
</evidence>
<keyword evidence="4" id="KW-0444">Lipid biosynthesis</keyword>
<dbReference type="NCBIfam" id="TIGR00215">
    <property type="entry name" value="lpxB"/>
    <property type="match status" value="1"/>
</dbReference>
<dbReference type="GO" id="GO:0016020">
    <property type="term" value="C:membrane"/>
    <property type="evidence" value="ECO:0007669"/>
    <property type="project" value="GOC"/>
</dbReference>
<dbReference type="PANTHER" id="PTHR30372:SF4">
    <property type="entry name" value="LIPID-A-DISACCHARIDE SYNTHASE, MITOCHONDRIAL-RELATED"/>
    <property type="match status" value="1"/>
</dbReference>
<evidence type="ECO:0000256" key="1">
    <source>
        <dbReference type="ARBA" id="ARBA00002056"/>
    </source>
</evidence>
<evidence type="ECO:0000313" key="11">
    <source>
        <dbReference type="EMBL" id="EDM28235.1"/>
    </source>
</evidence>
<comment type="catalytic activity">
    <reaction evidence="9">
        <text>a lipid X + a UDP-2-N,3-O-bis[(3R)-3-hydroxyacyl]-alpha-D-glucosamine = a lipid A disaccharide + UDP + H(+)</text>
        <dbReference type="Rhea" id="RHEA:67828"/>
        <dbReference type="ChEBI" id="CHEBI:15378"/>
        <dbReference type="ChEBI" id="CHEBI:58223"/>
        <dbReference type="ChEBI" id="CHEBI:137748"/>
        <dbReference type="ChEBI" id="CHEBI:176338"/>
        <dbReference type="ChEBI" id="CHEBI:176343"/>
        <dbReference type="EC" id="2.4.1.182"/>
    </reaction>
</comment>
<evidence type="ECO:0000256" key="9">
    <source>
        <dbReference type="ARBA" id="ARBA00048975"/>
    </source>
</evidence>
<evidence type="ECO:0000256" key="8">
    <source>
        <dbReference type="ARBA" id="ARBA00023098"/>
    </source>
</evidence>
<dbReference type="OrthoDB" id="9801642at2"/>
<sequence length="374" mass="42648">MSKCIWIITGEASGEIYGARIYSELKKQYPDVHIKAMGCRELQEAGAEIIQDSSEMAVMGFVEVIKRYPMFKRIFNKMVERAEQERPDAVVLVDYPGYNLRLAKKLHELKIKTIYYISPQVWAWHKSRIPTIKQVVDRLIVIFPFEVDFWRKHNFQADFLGHPLIELLGEEKIEDKRDPDKFVLLPGSRKSELSTLLKPMIDSALEISSKHPNLKFVIPAAREYLIPMITDAIKDVPDKSKFIIENGRSVYWMQKAIAGLASSGTVTIQAAILGLPLISIYKVNAFTYFLAKRLVDLNYFTMVNIIAEKEIYREYLQGDVRPEVLVPQIEKILPGGERHAEVIADLEEMVKKLGKGTNIFGKTAELIGTSAELS</sequence>
<dbReference type="eggNOG" id="COG0763">
    <property type="taxonomic scope" value="Bacteria"/>
</dbReference>
<proteinExistence type="predicted"/>
<dbReference type="SUPFAM" id="SSF53756">
    <property type="entry name" value="UDP-Glycosyltransferase/glycogen phosphorylase"/>
    <property type="match status" value="1"/>
</dbReference>
<dbReference type="Proteomes" id="UP000004947">
    <property type="component" value="Unassembled WGS sequence"/>
</dbReference>
<comment type="function">
    <text evidence="1">Condensation of UDP-2,3-diacylglucosamine and 2,3-diacylglucosamine-1-phosphate to form lipid A disaccharide, a precursor of lipid A, a phosphorylated glycolipid that anchors the lipopolysaccharide to the outer membrane of the cell.</text>
</comment>